<feature type="chain" id="PRO_5014714169" evidence="1">
    <location>
        <begin position="29"/>
        <end position="627"/>
    </location>
</feature>
<protein>
    <submittedName>
        <fullName evidence="2">Type-F conjugative transfer system mating-pair stabilization protein TraN</fullName>
    </submittedName>
</protein>
<dbReference type="RefSeq" id="WP_104925410.1">
    <property type="nucleotide sequence ID" value="NZ_CP019064.1"/>
</dbReference>
<keyword evidence="3" id="KW-1185">Reference proteome</keyword>
<reference evidence="3" key="1">
    <citation type="submission" date="2017-01" db="EMBL/GenBank/DDBJ databases">
        <title>Genome sequence of Rouxiella sp. ERMR1:05.</title>
        <authorList>
            <person name="Kumar R."/>
            <person name="Singh D."/>
            <person name="Kumar S."/>
        </authorList>
    </citation>
    <scope>NUCLEOTIDE SEQUENCE [LARGE SCALE GENOMIC DNA]</scope>
    <source>
        <strain evidence="3">ERMR1:05</strain>
        <plasmid evidence="3">unnamed2</plasmid>
    </source>
</reference>
<dbReference type="Proteomes" id="UP000239197">
    <property type="component" value="Plasmid unnamed2"/>
</dbReference>
<gene>
    <name evidence="2" type="ORF">BV494_24610</name>
</gene>
<dbReference type="EMBL" id="CP019064">
    <property type="protein sequence ID" value="AVF38082.1"/>
    <property type="molecule type" value="Genomic_DNA"/>
</dbReference>
<proteinExistence type="predicted"/>
<feature type="signal peptide" evidence="1">
    <location>
        <begin position="1"/>
        <end position="28"/>
    </location>
</feature>
<keyword evidence="2" id="KW-0614">Plasmid</keyword>
<dbReference type="KEGG" id="rox:BV494_24610"/>
<dbReference type="InterPro" id="IPR014121">
    <property type="entry name" value="TraN_Ftype"/>
</dbReference>
<keyword evidence="1" id="KW-0732">Signal</keyword>
<dbReference type="Pfam" id="PF06986">
    <property type="entry name" value="F_T4SS_TraN"/>
    <property type="match status" value="1"/>
</dbReference>
<name>A0A2L1UYQ2_9GAMM</name>
<accession>A0A2L1UYQ2</accession>
<dbReference type="AlphaFoldDB" id="A0A2L1UYQ2"/>
<sequence>MNKWITALSWAVLLIALASIFWVLSANANDQYNAGSGYASSIKDSSGKTIIAFDPSAALPDYTASPAESGYYGGVTAGSTNLDTQGNQALATSEAGKAITDSILNNPKDPISMDAPFISAGTDAQANAESVTNGSFDGCEAQQVSKTEFTTHICERDINVTRTCTRDAYISGNYVPVRVQKNISVANAGFTFVRDGSRVRGDFVSPVSGTVLAANFDYVLKSGMNGYTQSSTIVALGSTVVVKAYGNGNYGLNVSQFPLTAGQTYSVYLDINQKQHHDTFVNALLNNLQGKNGTWTTFSLNMVVLADEQTWQGTASWPGACALAQEAGAQLVSSTCSVGGGERQIVVDGVSHSVYSDCWQYTDTYRTQEADEGTCATYAANSACTLATQQCAYSLDGICLHQNVTYSCERKITGTGMVCGGEFFCTDGSCAQAVNGQSDSFQKAVSQLAAVAAAGKDVATMNDVNVSAFTGRGQSCRKAAVGFNNCCKASGWGSDVGLANCSSDEKALGKAKERLLTVDVGEYCSKKVLGGCLEKKRSYCVFDSKLAQIVQQQGRQWQLGIGFGSAESPNCSGINVAQLQALNFAIMDFKNFYADLENGSAIPDGDALAERIKEQVAAQMQQAGGGK</sequence>
<geneLocation type="plasmid" evidence="2 3">
    <name>unnamed2</name>
</geneLocation>
<evidence type="ECO:0000313" key="3">
    <source>
        <dbReference type="Proteomes" id="UP000239197"/>
    </source>
</evidence>
<organism evidence="2 3">
    <name type="scientific">Rahnella sikkimica</name>
    <dbReference type="NCBI Taxonomy" id="1805933"/>
    <lineage>
        <taxon>Bacteria</taxon>
        <taxon>Pseudomonadati</taxon>
        <taxon>Pseudomonadota</taxon>
        <taxon>Gammaproteobacteria</taxon>
        <taxon>Enterobacterales</taxon>
        <taxon>Yersiniaceae</taxon>
        <taxon>Rahnella</taxon>
    </lineage>
</organism>
<dbReference type="OrthoDB" id="5297981at2"/>
<evidence type="ECO:0000313" key="2">
    <source>
        <dbReference type="EMBL" id="AVF38082.1"/>
    </source>
</evidence>
<dbReference type="NCBIfam" id="TIGR02750">
    <property type="entry name" value="TraN_Ftype"/>
    <property type="match status" value="1"/>
</dbReference>
<evidence type="ECO:0000256" key="1">
    <source>
        <dbReference type="SAM" id="SignalP"/>
    </source>
</evidence>